<dbReference type="InterPro" id="IPR051792">
    <property type="entry name" value="GGT_bact"/>
</dbReference>
<comment type="caution">
    <text evidence="1">The sequence shown here is derived from an EMBL/GenBank/DDBJ whole genome shotgun (WGS) entry which is preliminary data.</text>
</comment>
<dbReference type="Pfam" id="PF01019">
    <property type="entry name" value="G_glu_transpept"/>
    <property type="match status" value="1"/>
</dbReference>
<gene>
    <name evidence="1" type="ORF">DR999_PMT23479</name>
</gene>
<dbReference type="SUPFAM" id="SSF56235">
    <property type="entry name" value="N-terminal nucleophile aminohydrolases (Ntn hydrolases)"/>
    <property type="match status" value="1"/>
</dbReference>
<dbReference type="OrthoDB" id="1081007at2759"/>
<dbReference type="InterPro" id="IPR029055">
    <property type="entry name" value="Ntn_hydrolases_N"/>
</dbReference>
<reference evidence="1 2" key="2">
    <citation type="submission" date="2019-04" db="EMBL/GenBank/DDBJ databases">
        <title>The genome sequence of big-headed turtle.</title>
        <authorList>
            <person name="Gong S."/>
        </authorList>
    </citation>
    <scope>NUCLEOTIDE SEQUENCE [LARGE SCALE GENOMIC DNA]</scope>
    <source>
        <strain evidence="1">DO16091913</strain>
        <tissue evidence="1">Muscle</tissue>
    </source>
</reference>
<dbReference type="AlphaFoldDB" id="A0A4D9DBP6"/>
<reference evidence="1 2" key="1">
    <citation type="submission" date="2019-04" db="EMBL/GenBank/DDBJ databases">
        <title>Draft genome of the big-headed turtle Platysternon megacephalum.</title>
        <authorList>
            <person name="Gong S."/>
        </authorList>
    </citation>
    <scope>NUCLEOTIDE SEQUENCE [LARGE SCALE GENOMIC DNA]</scope>
    <source>
        <strain evidence="1">DO16091913</strain>
        <tissue evidence="1">Muscle</tissue>
    </source>
</reference>
<dbReference type="STRING" id="55544.A0A4D9DBP6"/>
<name>A0A4D9DBP6_9SAUR</name>
<proteinExistence type="predicted"/>
<dbReference type="PANTHER" id="PTHR43199:SF1">
    <property type="entry name" value="GLUTATHIONE HYDROLASE PROENZYME"/>
    <property type="match status" value="1"/>
</dbReference>
<protein>
    <submittedName>
        <fullName evidence="1">Gamma-glutamyltranspeptidase</fullName>
    </submittedName>
</protein>
<keyword evidence="2" id="KW-1185">Reference proteome</keyword>
<evidence type="ECO:0000313" key="2">
    <source>
        <dbReference type="Proteomes" id="UP000297703"/>
    </source>
</evidence>
<evidence type="ECO:0000313" key="1">
    <source>
        <dbReference type="EMBL" id="TFJ95105.1"/>
    </source>
</evidence>
<accession>A0A4D9DBP6</accession>
<dbReference type="Proteomes" id="UP000297703">
    <property type="component" value="Unassembled WGS sequence"/>
</dbReference>
<organism evidence="1 2">
    <name type="scientific">Platysternon megacephalum</name>
    <name type="common">big-headed turtle</name>
    <dbReference type="NCBI Taxonomy" id="55544"/>
    <lineage>
        <taxon>Eukaryota</taxon>
        <taxon>Metazoa</taxon>
        <taxon>Chordata</taxon>
        <taxon>Craniata</taxon>
        <taxon>Vertebrata</taxon>
        <taxon>Euteleostomi</taxon>
        <taxon>Archelosauria</taxon>
        <taxon>Testudinata</taxon>
        <taxon>Testudines</taxon>
        <taxon>Cryptodira</taxon>
        <taxon>Durocryptodira</taxon>
        <taxon>Testudinoidea</taxon>
        <taxon>Platysternidae</taxon>
        <taxon>Platysternon</taxon>
    </lineage>
</organism>
<dbReference type="EMBL" id="QXTE01014298">
    <property type="protein sequence ID" value="TFJ95105.1"/>
    <property type="molecule type" value="Genomic_DNA"/>
</dbReference>
<dbReference type="Gene3D" id="1.10.246.130">
    <property type="match status" value="1"/>
</dbReference>
<dbReference type="InterPro" id="IPR043138">
    <property type="entry name" value="GGT_lsub"/>
</dbReference>
<dbReference type="PANTHER" id="PTHR43199">
    <property type="entry name" value="GLUTATHIONE HYDROLASE"/>
    <property type="match status" value="1"/>
</dbReference>
<dbReference type="PRINTS" id="PR01210">
    <property type="entry name" value="GGTRANSPTASE"/>
</dbReference>
<sequence>MEGGQPPKHAVQSGRGGAVASADEYATRIGLKVLDDGGTAADAAVATAAALGLTEPMMAGVGGGGFFTYYDASTGEVSTIDGRETAPAAATPSRFVKPDGTAMDWDDARVSGMSVGVPGTVATWQRALDRWGSFSLRRVLEPAARLAERGFTVDATFRGDIDYNKDVFAQFTSSRDLYLPGGALPEVGSTFRNPDLARTYRILGKEGPAALYAGEIGADVVKAVTHLPLASDRPDLGGSLRPGDMTAADLAAYTVRDLDPTHVKYKGYDVYGMGVPSSGGVAVGQTLGMMSSLPRKAPSVDVKHRLLEASALAFADRNRYMGGDTTSDVVEGLLDRSYVKQRGALIDPAKAAPKPVAPAHHSPHRL</sequence>